<feature type="region of interest" description="Disordered" evidence="1">
    <location>
        <begin position="178"/>
        <end position="203"/>
    </location>
</feature>
<proteinExistence type="predicted"/>
<gene>
    <name evidence="2" type="ORF">HF086_009844</name>
</gene>
<evidence type="ECO:0000313" key="2">
    <source>
        <dbReference type="EMBL" id="KAH9644460.1"/>
    </source>
</evidence>
<evidence type="ECO:0000313" key="3">
    <source>
        <dbReference type="Proteomes" id="UP000814243"/>
    </source>
</evidence>
<dbReference type="Proteomes" id="UP000814243">
    <property type="component" value="Unassembled WGS sequence"/>
</dbReference>
<organism evidence="2 3">
    <name type="scientific">Spodoptera exigua</name>
    <name type="common">Beet armyworm</name>
    <name type="synonym">Noctua fulgens</name>
    <dbReference type="NCBI Taxonomy" id="7107"/>
    <lineage>
        <taxon>Eukaryota</taxon>
        <taxon>Metazoa</taxon>
        <taxon>Ecdysozoa</taxon>
        <taxon>Arthropoda</taxon>
        <taxon>Hexapoda</taxon>
        <taxon>Insecta</taxon>
        <taxon>Pterygota</taxon>
        <taxon>Neoptera</taxon>
        <taxon>Endopterygota</taxon>
        <taxon>Lepidoptera</taxon>
        <taxon>Glossata</taxon>
        <taxon>Ditrysia</taxon>
        <taxon>Noctuoidea</taxon>
        <taxon>Noctuidae</taxon>
        <taxon>Amphipyrinae</taxon>
        <taxon>Spodoptera</taxon>
    </lineage>
</organism>
<reference evidence="2" key="1">
    <citation type="journal article" date="2021" name="G3 (Bethesda)">
        <title>Genome and transcriptome analysis of the beet armyworm Spodoptera exigua reveals targets for pest control. .</title>
        <authorList>
            <person name="Simon S."/>
            <person name="Breeschoten T."/>
            <person name="Jansen H.J."/>
            <person name="Dirks R.P."/>
            <person name="Schranz M.E."/>
            <person name="Ros V.I.D."/>
        </authorList>
    </citation>
    <scope>NUCLEOTIDE SEQUENCE</scope>
    <source>
        <strain evidence="2">TB_SE_WUR_2020</strain>
    </source>
</reference>
<protein>
    <submittedName>
        <fullName evidence="2">Uncharacterized protein</fullName>
    </submittedName>
</protein>
<dbReference type="EMBL" id="JACEFF010000084">
    <property type="protein sequence ID" value="KAH9644460.1"/>
    <property type="molecule type" value="Genomic_DNA"/>
</dbReference>
<accession>A0A922MXY1</accession>
<sequence length="597" mass="68141">MYLSNYGLVDHFQKWCLLIPMFLASVRAGLNENIAQSFYETPQSSSPTPEPTSTQHPALRGMKEIVLFLTPDQVQILQAAGAVVQPFPEYESEFAELQERFRQSIEYENQMPHQVWMNSSDDIKQNPDILEDYYKLLNIQEINDDLAHRAMLTTTTETTSEMPTTTTPKYKYTKARQQYKDKEYSTPYTPKKTNRPKSNNQNNAEQYVRFLPNYESENLQMVPFQALPLPGYQFGILAETNMQTTDTALSTANTVASTQLQINPEINDPAEIVNRGVNTETQIKTYLPETGHNTPIANPGANVEQQQILYSPGHTSQANNYSRQNLYRPVKIHIKLEKQTTSPPQTYVDITPKPTPMPQSYLESQYAIEFKESLSSIEGLPPPPEVQQEKPKTPTKPLPTAQTLVAHQDKLAVLLAPLYQHQSITETINHQKQELLNGEFRIRSKLQEMRDSQNYDHKAYTVAVDNLNRNLGQQNVLAKLEASRVSNSGNTGRQPLELVRSTEFPMVVRIPKPQEVKIPAPYPVPLEFMKPFIKVPKPVDNKSGPSYQGGKNHYVKLDRPHTTYKVVPRTEKYLIPTRIPVNGQEPVSYVIRHIWEH</sequence>
<evidence type="ECO:0000256" key="1">
    <source>
        <dbReference type="SAM" id="MobiDB-lite"/>
    </source>
</evidence>
<comment type="caution">
    <text evidence="2">The sequence shown here is derived from an EMBL/GenBank/DDBJ whole genome shotgun (WGS) entry which is preliminary data.</text>
</comment>
<feature type="region of interest" description="Disordered" evidence="1">
    <location>
        <begin position="376"/>
        <end position="397"/>
    </location>
</feature>
<name>A0A922MXY1_SPOEX</name>
<dbReference type="AlphaFoldDB" id="A0A922MXY1"/>